<dbReference type="AlphaFoldDB" id="A0A1I5NHY6"/>
<evidence type="ECO:0008006" key="3">
    <source>
        <dbReference type="Google" id="ProtNLM"/>
    </source>
</evidence>
<dbReference type="Proteomes" id="UP000199227">
    <property type="component" value="Unassembled WGS sequence"/>
</dbReference>
<organism evidence="1 2">
    <name type="scientific">Hydrogenimonas thermophila</name>
    <dbReference type="NCBI Taxonomy" id="223786"/>
    <lineage>
        <taxon>Bacteria</taxon>
        <taxon>Pseudomonadati</taxon>
        <taxon>Campylobacterota</taxon>
        <taxon>Epsilonproteobacteria</taxon>
        <taxon>Campylobacterales</taxon>
        <taxon>Hydrogenimonadaceae</taxon>
        <taxon>Hydrogenimonas</taxon>
    </lineage>
</organism>
<name>A0A1I5NHY6_9BACT</name>
<dbReference type="RefSeq" id="WP_177201996.1">
    <property type="nucleotide sequence ID" value="NZ_FOXB01000010.1"/>
</dbReference>
<keyword evidence="2" id="KW-1185">Reference proteome</keyword>
<reference evidence="1 2" key="1">
    <citation type="submission" date="2016-10" db="EMBL/GenBank/DDBJ databases">
        <authorList>
            <person name="de Groot N.N."/>
        </authorList>
    </citation>
    <scope>NUCLEOTIDE SEQUENCE [LARGE SCALE GENOMIC DNA]</scope>
    <source>
        <strain evidence="1 2">EP1-55-1</strain>
    </source>
</reference>
<dbReference type="EMBL" id="FOXB01000010">
    <property type="protein sequence ID" value="SFP21384.1"/>
    <property type="molecule type" value="Genomic_DNA"/>
</dbReference>
<evidence type="ECO:0000313" key="2">
    <source>
        <dbReference type="Proteomes" id="UP000199227"/>
    </source>
</evidence>
<sequence>MGGAFDTISDRQIVEVQNKLNNRPRKVLGYKTPTEVFFATITQTCSAVDPVVAVDS</sequence>
<protein>
    <recommendedName>
        <fullName evidence="3">Transposase, IS30 family</fullName>
    </recommendedName>
</protein>
<accession>A0A1I5NHY6</accession>
<gene>
    <name evidence="1" type="ORF">SAMN05216234_11066</name>
</gene>
<evidence type="ECO:0000313" key="1">
    <source>
        <dbReference type="EMBL" id="SFP21384.1"/>
    </source>
</evidence>
<proteinExistence type="predicted"/>